<dbReference type="InterPro" id="IPR029052">
    <property type="entry name" value="Metallo-depent_PP-like"/>
</dbReference>
<dbReference type="InterPro" id="IPR000979">
    <property type="entry name" value="Phosphodiesterase_MJ0936/Vps29"/>
</dbReference>
<dbReference type="AlphaFoldDB" id="A0A397E7K6"/>
<organism evidence="4 5">
    <name type="scientific">Aphanomyces astaci</name>
    <name type="common">Crayfish plague agent</name>
    <dbReference type="NCBI Taxonomy" id="112090"/>
    <lineage>
        <taxon>Eukaryota</taxon>
        <taxon>Sar</taxon>
        <taxon>Stramenopiles</taxon>
        <taxon>Oomycota</taxon>
        <taxon>Saprolegniomycetes</taxon>
        <taxon>Saprolegniales</taxon>
        <taxon>Verrucalvaceae</taxon>
        <taxon>Aphanomyces</taxon>
    </lineage>
</organism>
<reference evidence="4 5" key="1">
    <citation type="submission" date="2018-08" db="EMBL/GenBank/DDBJ databases">
        <title>Aphanomyces genome sequencing and annotation.</title>
        <authorList>
            <person name="Minardi D."/>
            <person name="Oidtmann B."/>
            <person name="Van Der Giezen M."/>
            <person name="Studholme D.J."/>
        </authorList>
    </citation>
    <scope>NUCLEOTIDE SEQUENCE [LARGE SCALE GENOMIC DNA]</scope>
    <source>
        <strain evidence="4 5">D2</strain>
    </source>
</reference>
<dbReference type="Proteomes" id="UP000266643">
    <property type="component" value="Unassembled WGS sequence"/>
</dbReference>
<evidence type="ECO:0000256" key="1">
    <source>
        <dbReference type="ARBA" id="ARBA00005945"/>
    </source>
</evidence>
<proteinExistence type="inferred from homology"/>
<accession>A0A397E7K6</accession>
<dbReference type="VEuPathDB" id="FungiDB:H257_07184"/>
<feature type="non-terminal residue" evidence="4">
    <location>
        <position position="1"/>
    </location>
</feature>
<gene>
    <name evidence="4" type="ORF">DYB30_014192</name>
</gene>
<dbReference type="Pfam" id="PF12850">
    <property type="entry name" value="Metallophos_2"/>
    <property type="match status" value="1"/>
</dbReference>
<dbReference type="SUPFAM" id="SSF56300">
    <property type="entry name" value="Metallo-dependent phosphatases"/>
    <property type="match status" value="1"/>
</dbReference>
<feature type="domain" description="Calcineurin-like phosphoesterase" evidence="3">
    <location>
        <begin position="2"/>
        <end position="90"/>
    </location>
</feature>
<evidence type="ECO:0000313" key="4">
    <source>
        <dbReference type="EMBL" id="RHY77106.1"/>
    </source>
</evidence>
<dbReference type="PANTHER" id="PTHR11124">
    <property type="entry name" value="VACUOLAR SORTING PROTEIN VPS29"/>
    <property type="match status" value="1"/>
</dbReference>
<evidence type="ECO:0000259" key="3">
    <source>
        <dbReference type="Pfam" id="PF12850"/>
    </source>
</evidence>
<comment type="similarity">
    <text evidence="1">Belongs to the VPS29 family.</text>
</comment>
<evidence type="ECO:0000313" key="5">
    <source>
        <dbReference type="Proteomes" id="UP000266643"/>
    </source>
</evidence>
<name>A0A397E7K6_APHAT</name>
<comment type="caution">
    <text evidence="4">The sequence shown here is derived from an EMBL/GenBank/DDBJ whole genome shotgun (WGS) entry which is preliminary data.</text>
</comment>
<protein>
    <recommendedName>
        <fullName evidence="2">Vacuolar protein sorting-associated protein 29</fullName>
    </recommendedName>
</protein>
<evidence type="ECO:0000256" key="2">
    <source>
        <dbReference type="ARBA" id="ARBA00017767"/>
    </source>
</evidence>
<dbReference type="EMBL" id="QUTD01001920">
    <property type="protein sequence ID" value="RHY77106.1"/>
    <property type="molecule type" value="Genomic_DNA"/>
</dbReference>
<dbReference type="Gene3D" id="3.60.21.10">
    <property type="match status" value="2"/>
</dbReference>
<dbReference type="InterPro" id="IPR024654">
    <property type="entry name" value="Calcineurin-like_PHP_lpxH"/>
</dbReference>
<sequence>LVLVLGDMHIPHRAVDIPEKFKKMLVPNKMQHVLCTGNMVTKEQYDELRGLAPNVHIVRGDFDEDGRRDVVPSFILMAIQGPKVVAYVYELKDGDNVVVSKTEFVKQHDK</sequence>